<evidence type="ECO:0000313" key="2">
    <source>
        <dbReference type="Proteomes" id="UP000178912"/>
    </source>
</evidence>
<reference evidence="2" key="1">
    <citation type="submission" date="2016-03" db="EMBL/GenBank/DDBJ databases">
        <authorList>
            <person name="Guldener U."/>
        </authorList>
    </citation>
    <scope>NUCLEOTIDE SEQUENCE [LARGE SCALE GENOMIC DNA]</scope>
    <source>
        <strain evidence="2">04CH-RAC-A.6.1</strain>
    </source>
</reference>
<name>A0A1E1K797_9HELO</name>
<dbReference type="AlphaFoldDB" id="A0A1E1K797"/>
<protein>
    <recommendedName>
        <fullName evidence="3">DDE-1 domain-containing protein</fullName>
    </recommendedName>
</protein>
<evidence type="ECO:0000313" key="1">
    <source>
        <dbReference type="EMBL" id="CZS92474.1"/>
    </source>
</evidence>
<sequence length="478" mass="54402">MAPAHLKLTGHIQWGKFTSPLPLKEWPASNYYLQHVTKSDYNRAFGEAREWKLANPTEQLTTAARIFSVKEEALKKSINRMKNKSWEIGLGATYDMVYAAICYLKKLIAYARLDTHTEEEVIDWFARLEEKLAFYKITLAKNILNMDESGARVGCPAGEHVIVLTAVKELYTSSPENRKSFTVLETIFADGREPLLPFVIAPGSDIMENWIAKELKGEEMIICTLTGYINNDKIIEYADHLIKHSRARPNKLWKLLLLDSYESHYCLEGKDPTAFSDNTLAIFRDTVSTAAIHLYKAHLTTLEHLALQEKIKVDGKRRRTSRRSIQKGGGAATAADLREKIKMRDERESGEALKKAQRKLNIAELLLLEDLVVIRDPEKHPNTLEEALITPEAFPELLVQVHEAEARAKFKVDDDEEVQFRFGDHYIEVVREYVDSELELEVVLNWSNLKESESEGEDSDNGSIDSIAENADFVGLSY</sequence>
<keyword evidence="2" id="KW-1185">Reference proteome</keyword>
<gene>
    <name evidence="1" type="ORF">RAG0_03054</name>
</gene>
<organism evidence="1 2">
    <name type="scientific">Rhynchosporium agropyri</name>
    <dbReference type="NCBI Taxonomy" id="914238"/>
    <lineage>
        <taxon>Eukaryota</taxon>
        <taxon>Fungi</taxon>
        <taxon>Dikarya</taxon>
        <taxon>Ascomycota</taxon>
        <taxon>Pezizomycotina</taxon>
        <taxon>Leotiomycetes</taxon>
        <taxon>Helotiales</taxon>
        <taxon>Ploettnerulaceae</taxon>
        <taxon>Rhynchosporium</taxon>
    </lineage>
</organism>
<evidence type="ECO:0008006" key="3">
    <source>
        <dbReference type="Google" id="ProtNLM"/>
    </source>
</evidence>
<dbReference type="EMBL" id="FJUX01000012">
    <property type="protein sequence ID" value="CZS92474.1"/>
    <property type="molecule type" value="Genomic_DNA"/>
</dbReference>
<proteinExistence type="predicted"/>
<dbReference type="Proteomes" id="UP000178912">
    <property type="component" value="Unassembled WGS sequence"/>
</dbReference>
<dbReference type="OrthoDB" id="3562866at2759"/>
<accession>A0A1E1K797</accession>